<evidence type="ECO:0000313" key="1">
    <source>
        <dbReference type="EMBL" id="KAA9042118.1"/>
    </source>
</evidence>
<comment type="caution">
    <text evidence="1">The sequence shown here is derived from an EMBL/GenBank/DDBJ whole genome shotgun (WGS) entry which is preliminary data.</text>
</comment>
<dbReference type="AlphaFoldDB" id="A0A5J5INL1"/>
<sequence length="107" mass="12162">MTPGEFEEMALSFPGTVSQPHFERTAFKITGKRIFVTLHEKSESVNMLLTPEEQKAFSSIDESIYPVPNKWGLQGWTTFELKKAERPVILDALNSAYENVLKKKQAT</sequence>
<dbReference type="Gene3D" id="3.90.1150.30">
    <property type="match status" value="1"/>
</dbReference>
<dbReference type="InterPro" id="IPR058532">
    <property type="entry name" value="YjbR/MT2646/Rv2570-like"/>
</dbReference>
<proteinExistence type="predicted"/>
<dbReference type="InterPro" id="IPR038056">
    <property type="entry name" value="YjbR-like_sf"/>
</dbReference>
<dbReference type="SUPFAM" id="SSF142906">
    <property type="entry name" value="YjbR-like"/>
    <property type="match status" value="1"/>
</dbReference>
<dbReference type="Proteomes" id="UP000326903">
    <property type="component" value="Unassembled WGS sequence"/>
</dbReference>
<dbReference type="Pfam" id="PF04237">
    <property type="entry name" value="YjbR"/>
    <property type="match status" value="1"/>
</dbReference>
<evidence type="ECO:0000313" key="2">
    <source>
        <dbReference type="Proteomes" id="UP000326903"/>
    </source>
</evidence>
<keyword evidence="2" id="KW-1185">Reference proteome</keyword>
<keyword evidence="1" id="KW-0238">DNA-binding</keyword>
<dbReference type="RefSeq" id="WP_150414247.1">
    <property type="nucleotide sequence ID" value="NZ_VYQF01000001.1"/>
</dbReference>
<name>A0A5J5INL1_9BACT</name>
<organism evidence="1 2">
    <name type="scientific">Ginsengibacter hankyongi</name>
    <dbReference type="NCBI Taxonomy" id="2607284"/>
    <lineage>
        <taxon>Bacteria</taxon>
        <taxon>Pseudomonadati</taxon>
        <taxon>Bacteroidota</taxon>
        <taxon>Chitinophagia</taxon>
        <taxon>Chitinophagales</taxon>
        <taxon>Chitinophagaceae</taxon>
        <taxon>Ginsengibacter</taxon>
    </lineage>
</organism>
<gene>
    <name evidence="1" type="ORF">FW778_08900</name>
</gene>
<reference evidence="1 2" key="1">
    <citation type="submission" date="2019-09" db="EMBL/GenBank/DDBJ databases">
        <title>Draft genome sequence of Ginsengibacter sp. BR5-29.</title>
        <authorList>
            <person name="Im W.-T."/>
        </authorList>
    </citation>
    <scope>NUCLEOTIDE SEQUENCE [LARGE SCALE GENOMIC DNA]</scope>
    <source>
        <strain evidence="1 2">BR5-29</strain>
    </source>
</reference>
<dbReference type="GO" id="GO:0003677">
    <property type="term" value="F:DNA binding"/>
    <property type="evidence" value="ECO:0007669"/>
    <property type="project" value="UniProtKB-KW"/>
</dbReference>
<accession>A0A5J5INL1</accession>
<protein>
    <submittedName>
        <fullName evidence="1">MmcQ/YjbR family DNA-binding protein</fullName>
    </submittedName>
</protein>
<dbReference type="EMBL" id="VYQF01000001">
    <property type="protein sequence ID" value="KAA9042118.1"/>
    <property type="molecule type" value="Genomic_DNA"/>
</dbReference>